<protein>
    <submittedName>
        <fullName evidence="2">Uncharacterized protein</fullName>
    </submittedName>
</protein>
<feature type="compositionally biased region" description="Basic residues" evidence="1">
    <location>
        <begin position="105"/>
        <end position="116"/>
    </location>
</feature>
<keyword evidence="3" id="KW-1185">Reference proteome</keyword>
<gene>
    <name evidence="2" type="ORF">Mlaev_02662</name>
</gene>
<feature type="compositionally biased region" description="Basic and acidic residues" evidence="1">
    <location>
        <begin position="60"/>
        <end position="84"/>
    </location>
</feature>
<comment type="caution">
    <text evidence="2">The sequence shown here is derived from an EMBL/GenBank/DDBJ whole genome shotgun (WGS) entry which is preliminary data.</text>
</comment>
<dbReference type="Proteomes" id="UP000075357">
    <property type="component" value="Unassembled WGS sequence"/>
</dbReference>
<evidence type="ECO:0000256" key="1">
    <source>
        <dbReference type="SAM" id="MobiDB-lite"/>
    </source>
</evidence>
<accession>A0A150H5V3</accession>
<organism evidence="2 3">
    <name type="scientific">Microbacterium laevaniformans</name>
    <dbReference type="NCBI Taxonomy" id="36807"/>
    <lineage>
        <taxon>Bacteria</taxon>
        <taxon>Bacillati</taxon>
        <taxon>Actinomycetota</taxon>
        <taxon>Actinomycetes</taxon>
        <taxon>Micrococcales</taxon>
        <taxon>Microbacteriaceae</taxon>
        <taxon>Microbacterium</taxon>
    </lineage>
</organism>
<proteinExistence type="predicted"/>
<sequence length="249" mass="27859">MLRRRRRGAREAAPAGRDQRCSDDVHDHECDAEQAHQRDQADRGAPDLRDRGDVRHRRRHGDDRQDAADQRRRARFDDRHRADLSRPGAEEAQSGQTVVASARRQTCRGRPQRRDRHREQHERQCAEHAVDDLHLPGDARVGEEHADAAADDQQQRGRDAESDDRPHQRGAALPRRAREHHGEADGAGDARAAPPVATVAEPWMRPSVMCSVREQRAETPGSWVTTTSLRPCPVVASSNAVSTSAEVSV</sequence>
<feature type="region of interest" description="Disordered" evidence="1">
    <location>
        <begin position="1"/>
        <end position="200"/>
    </location>
</feature>
<dbReference type="AlphaFoldDB" id="A0A150H5V3"/>
<name>A0A150H5V3_9MICO</name>
<feature type="compositionally biased region" description="Basic and acidic residues" evidence="1">
    <location>
        <begin position="117"/>
        <end position="167"/>
    </location>
</feature>
<dbReference type="PATRIC" id="fig|36807.3.peg.2709"/>
<feature type="compositionally biased region" description="Basic and acidic residues" evidence="1">
    <location>
        <begin position="17"/>
        <end position="53"/>
    </location>
</feature>
<evidence type="ECO:0000313" key="2">
    <source>
        <dbReference type="EMBL" id="KXZ57476.1"/>
    </source>
</evidence>
<reference evidence="2 3" key="1">
    <citation type="submission" date="2016-01" db="EMBL/GenBank/DDBJ databases">
        <title>Draft genome sequences of Microbacterium laevaniformans LCDC 91-0039 and the type strain of Microbacterium hominis LCDC 84-209.</title>
        <authorList>
            <person name="Bernier A.-M."/>
            <person name="Bernard K."/>
        </authorList>
    </citation>
    <scope>NUCLEOTIDE SEQUENCE [LARGE SCALE GENOMIC DNA]</scope>
    <source>
        <strain evidence="2 3">LCDC 91-0039</strain>
    </source>
</reference>
<dbReference type="EMBL" id="LRAD01000057">
    <property type="protein sequence ID" value="KXZ57476.1"/>
    <property type="molecule type" value="Genomic_DNA"/>
</dbReference>
<feature type="compositionally biased region" description="Low complexity" evidence="1">
    <location>
        <begin position="187"/>
        <end position="197"/>
    </location>
</feature>
<evidence type="ECO:0000313" key="3">
    <source>
        <dbReference type="Proteomes" id="UP000075357"/>
    </source>
</evidence>